<evidence type="ECO:0000256" key="5">
    <source>
        <dbReference type="SAM" id="MobiDB-lite"/>
    </source>
</evidence>
<keyword evidence="4 6" id="KW-0472">Membrane</keyword>
<dbReference type="OrthoDB" id="4139357at2759"/>
<accession>A0A6A5WZR0</accession>
<feature type="transmembrane region" description="Helical" evidence="6">
    <location>
        <begin position="346"/>
        <end position="366"/>
    </location>
</feature>
<feature type="transmembrane region" description="Helical" evidence="6">
    <location>
        <begin position="386"/>
        <end position="408"/>
    </location>
</feature>
<dbReference type="AlphaFoldDB" id="A0A6A5WZR0"/>
<feature type="domain" description="Major facilitator superfamily (MFS) profile" evidence="7">
    <location>
        <begin position="184"/>
        <end position="651"/>
    </location>
</feature>
<feature type="transmembrane region" description="Helical" evidence="6">
    <location>
        <begin position="457"/>
        <end position="478"/>
    </location>
</feature>
<evidence type="ECO:0000256" key="6">
    <source>
        <dbReference type="SAM" id="Phobius"/>
    </source>
</evidence>
<dbReference type="Gene3D" id="1.20.1250.20">
    <property type="entry name" value="MFS general substrate transporter like domains"/>
    <property type="match status" value="1"/>
</dbReference>
<dbReference type="PANTHER" id="PTHR23501">
    <property type="entry name" value="MAJOR FACILITATOR SUPERFAMILY"/>
    <property type="match status" value="1"/>
</dbReference>
<dbReference type="InterPro" id="IPR011701">
    <property type="entry name" value="MFS"/>
</dbReference>
<dbReference type="PRINTS" id="PR01036">
    <property type="entry name" value="TCRTETB"/>
</dbReference>
<organism evidence="8 9">
    <name type="scientific">Amniculicola lignicola CBS 123094</name>
    <dbReference type="NCBI Taxonomy" id="1392246"/>
    <lineage>
        <taxon>Eukaryota</taxon>
        <taxon>Fungi</taxon>
        <taxon>Dikarya</taxon>
        <taxon>Ascomycota</taxon>
        <taxon>Pezizomycotina</taxon>
        <taxon>Dothideomycetes</taxon>
        <taxon>Pleosporomycetidae</taxon>
        <taxon>Pleosporales</taxon>
        <taxon>Amniculicolaceae</taxon>
        <taxon>Amniculicola</taxon>
    </lineage>
</organism>
<dbReference type="Pfam" id="PF07690">
    <property type="entry name" value="MFS_1"/>
    <property type="match status" value="1"/>
</dbReference>
<feature type="compositionally biased region" description="Polar residues" evidence="5">
    <location>
        <begin position="55"/>
        <end position="66"/>
    </location>
</feature>
<feature type="region of interest" description="Disordered" evidence="5">
    <location>
        <begin position="140"/>
        <end position="171"/>
    </location>
</feature>
<dbReference type="InterPro" id="IPR020846">
    <property type="entry name" value="MFS_dom"/>
</dbReference>
<feature type="transmembrane region" description="Helical" evidence="6">
    <location>
        <begin position="414"/>
        <end position="436"/>
    </location>
</feature>
<evidence type="ECO:0000256" key="3">
    <source>
        <dbReference type="ARBA" id="ARBA00022989"/>
    </source>
</evidence>
<feature type="transmembrane region" description="Helical" evidence="6">
    <location>
        <begin position="551"/>
        <end position="572"/>
    </location>
</feature>
<feature type="transmembrane region" description="Helical" evidence="6">
    <location>
        <begin position="221"/>
        <end position="241"/>
    </location>
</feature>
<feature type="transmembrane region" description="Helical" evidence="6">
    <location>
        <begin position="490"/>
        <end position="513"/>
    </location>
</feature>
<keyword evidence="9" id="KW-1185">Reference proteome</keyword>
<dbReference type="PROSITE" id="PS50850">
    <property type="entry name" value="MFS"/>
    <property type="match status" value="1"/>
</dbReference>
<dbReference type="GO" id="GO:0005886">
    <property type="term" value="C:plasma membrane"/>
    <property type="evidence" value="ECO:0007669"/>
    <property type="project" value="TreeGrafter"/>
</dbReference>
<dbReference type="Gene3D" id="1.20.1720.10">
    <property type="entry name" value="Multidrug resistance protein D"/>
    <property type="match status" value="1"/>
</dbReference>
<feature type="region of interest" description="Disordered" evidence="5">
    <location>
        <begin position="710"/>
        <end position="736"/>
    </location>
</feature>
<feature type="transmembrane region" description="Helical" evidence="6">
    <location>
        <begin position="593"/>
        <end position="612"/>
    </location>
</feature>
<evidence type="ECO:0000313" key="8">
    <source>
        <dbReference type="EMBL" id="KAF2005671.1"/>
    </source>
</evidence>
<dbReference type="EMBL" id="ML977562">
    <property type="protein sequence ID" value="KAF2005671.1"/>
    <property type="molecule type" value="Genomic_DNA"/>
</dbReference>
<evidence type="ECO:0000256" key="4">
    <source>
        <dbReference type="ARBA" id="ARBA00023136"/>
    </source>
</evidence>
<feature type="compositionally biased region" description="Basic and acidic residues" evidence="5">
    <location>
        <begin position="156"/>
        <end position="171"/>
    </location>
</feature>
<dbReference type="Proteomes" id="UP000799779">
    <property type="component" value="Unassembled WGS sequence"/>
</dbReference>
<feature type="transmembrane region" description="Helical" evidence="6">
    <location>
        <begin position="183"/>
        <end position="209"/>
    </location>
</feature>
<gene>
    <name evidence="8" type="ORF">P154DRAFT_570972</name>
</gene>
<feature type="compositionally biased region" description="Polar residues" evidence="5">
    <location>
        <begin position="33"/>
        <end position="46"/>
    </location>
</feature>
<proteinExistence type="predicted"/>
<dbReference type="InterPro" id="IPR036259">
    <property type="entry name" value="MFS_trans_sf"/>
</dbReference>
<feature type="transmembrane region" description="Helical" evidence="6">
    <location>
        <begin position="279"/>
        <end position="296"/>
    </location>
</feature>
<evidence type="ECO:0000313" key="9">
    <source>
        <dbReference type="Proteomes" id="UP000799779"/>
    </source>
</evidence>
<protein>
    <submittedName>
        <fullName evidence="8">MFS general substrate transporter</fullName>
    </submittedName>
</protein>
<feature type="transmembrane region" description="Helical" evidence="6">
    <location>
        <begin position="680"/>
        <end position="698"/>
    </location>
</feature>
<evidence type="ECO:0000259" key="7">
    <source>
        <dbReference type="PROSITE" id="PS50850"/>
    </source>
</evidence>
<feature type="region of interest" description="Disordered" evidence="5">
    <location>
        <begin position="25"/>
        <end position="113"/>
    </location>
</feature>
<feature type="transmembrane region" description="Helical" evidence="6">
    <location>
        <begin position="248"/>
        <end position="267"/>
    </location>
</feature>
<keyword evidence="3 6" id="KW-1133">Transmembrane helix</keyword>
<feature type="compositionally biased region" description="Basic and acidic residues" evidence="5">
    <location>
        <begin position="715"/>
        <end position="725"/>
    </location>
</feature>
<feature type="transmembrane region" description="Helical" evidence="6">
    <location>
        <begin position="308"/>
        <end position="326"/>
    </location>
</feature>
<feature type="transmembrane region" description="Helical" evidence="6">
    <location>
        <begin position="520"/>
        <end position="539"/>
    </location>
</feature>
<keyword evidence="2 6" id="KW-0812">Transmembrane</keyword>
<dbReference type="SUPFAM" id="SSF103473">
    <property type="entry name" value="MFS general substrate transporter"/>
    <property type="match status" value="1"/>
</dbReference>
<reference evidence="8" key="1">
    <citation type="journal article" date="2020" name="Stud. Mycol.">
        <title>101 Dothideomycetes genomes: a test case for predicting lifestyles and emergence of pathogens.</title>
        <authorList>
            <person name="Haridas S."/>
            <person name="Albert R."/>
            <person name="Binder M."/>
            <person name="Bloem J."/>
            <person name="Labutti K."/>
            <person name="Salamov A."/>
            <person name="Andreopoulos B."/>
            <person name="Baker S."/>
            <person name="Barry K."/>
            <person name="Bills G."/>
            <person name="Bluhm B."/>
            <person name="Cannon C."/>
            <person name="Castanera R."/>
            <person name="Culley D."/>
            <person name="Daum C."/>
            <person name="Ezra D."/>
            <person name="Gonzalez J."/>
            <person name="Henrissat B."/>
            <person name="Kuo A."/>
            <person name="Liang C."/>
            <person name="Lipzen A."/>
            <person name="Lutzoni F."/>
            <person name="Magnuson J."/>
            <person name="Mondo S."/>
            <person name="Nolan M."/>
            <person name="Ohm R."/>
            <person name="Pangilinan J."/>
            <person name="Park H.-J."/>
            <person name="Ramirez L."/>
            <person name="Alfaro M."/>
            <person name="Sun H."/>
            <person name="Tritt A."/>
            <person name="Yoshinaga Y."/>
            <person name="Zwiers L.-H."/>
            <person name="Turgeon B."/>
            <person name="Goodwin S."/>
            <person name="Spatafora J."/>
            <person name="Crous P."/>
            <person name="Grigoriev I."/>
        </authorList>
    </citation>
    <scope>NUCLEOTIDE SEQUENCE</scope>
    <source>
        <strain evidence="8">CBS 123094</strain>
    </source>
</reference>
<sequence>MAIPSQKKEKIMTSKQTAASYAIERVHGIRSPASGTPPKSESSVPQGSVEPMPPSSKQVAQPTMEASPNCAANALHKRNNHPLNLQDKTRNTSKPRSTPPTALPNRPSRSSSMGSIGALLRNNFWRFTLALSDEDRAKAAREAEANEAPNANVRDAGADGRKQNQINNEKENEKFRPGWRFHWIFFCLCLLTLIVALDATSLSVALPIISTALKLPTLDAFWAGTSFLLTSTLSQPILAALSHVFGRVRITLWSLAIFTLGCILAALSRDFAYLVAGRIFQGIGAGGLISLTEIIITDIVPLRDRGTYYGYIAGTWAVGSVSGPLLGGALSSTKGHSGTFAEGWRWIFWFNVPIAVIAGAAIPFLLRLEQPMKDKSLKEKLKAVDWIGAFLLTVSTTIILVPLTWAGIQYPWGSAAVLVPLFLGILGIACFLFWEIKDYHKGEPLIQLSIFNNPTAIASYFGILIQGIILWALLYYLPFYYEACHGYTPLISGVAVLPETLSVAPTALFTGILITRYGKYTPPVFIGWGITTLGLGLMYLLDEHTSKPKWIALNILPGLGLGLLFPGLEYATQAAAGQKHVAHAAAMYNFIRAFGQSIGVAIGGLIFQTQFLKSLLMHPELFDRKAAALYAKDATALIDMLTELKSIAPPEGGNGLIVVTEGMGELKAVLLSSYAGALKVLWVVMAGLAAVAGAVSWWTRELGIDEGLGGGQGLRRKEREERGEEGGQIMKMSGAL</sequence>
<name>A0A6A5WZR0_9PLEO</name>
<dbReference type="GO" id="GO:0022857">
    <property type="term" value="F:transmembrane transporter activity"/>
    <property type="evidence" value="ECO:0007669"/>
    <property type="project" value="InterPro"/>
</dbReference>
<comment type="subcellular location">
    <subcellularLocation>
        <location evidence="1">Membrane</location>
        <topology evidence="1">Multi-pass membrane protein</topology>
    </subcellularLocation>
</comment>
<evidence type="ECO:0000256" key="1">
    <source>
        <dbReference type="ARBA" id="ARBA00004141"/>
    </source>
</evidence>
<dbReference type="PANTHER" id="PTHR23501:SF59">
    <property type="entry name" value="MAJOR FACILITATOR SUPERFAMILY (MFS) PROFILE DOMAIN-CONTAINING PROTEIN-RELATED"/>
    <property type="match status" value="1"/>
</dbReference>
<evidence type="ECO:0000256" key="2">
    <source>
        <dbReference type="ARBA" id="ARBA00022692"/>
    </source>
</evidence>